<evidence type="ECO:0000313" key="3">
    <source>
        <dbReference type="Proteomes" id="UP000000763"/>
    </source>
</evidence>
<organism evidence="2 3">
    <name type="scientific">Oryza sativa subsp. japonica</name>
    <name type="common">Rice</name>
    <dbReference type="NCBI Taxonomy" id="39947"/>
    <lineage>
        <taxon>Eukaryota</taxon>
        <taxon>Viridiplantae</taxon>
        <taxon>Streptophyta</taxon>
        <taxon>Embryophyta</taxon>
        <taxon>Tracheophyta</taxon>
        <taxon>Spermatophyta</taxon>
        <taxon>Magnoliopsida</taxon>
        <taxon>Liliopsida</taxon>
        <taxon>Poales</taxon>
        <taxon>Poaceae</taxon>
        <taxon>BOP clade</taxon>
        <taxon>Oryzoideae</taxon>
        <taxon>Oryzeae</taxon>
        <taxon>Oryzinae</taxon>
        <taxon>Oryza</taxon>
        <taxon>Oryza sativa</taxon>
    </lineage>
</organism>
<protein>
    <submittedName>
        <fullName evidence="2">Uncharacterized protein</fullName>
    </submittedName>
</protein>
<accession>Q2R8M5</accession>
<name>Q2R8M5_ORYSJ</name>
<feature type="region of interest" description="Disordered" evidence="1">
    <location>
        <begin position="57"/>
        <end position="93"/>
    </location>
</feature>
<proteinExistence type="predicted"/>
<dbReference type="AlphaFoldDB" id="Q2R8M5"/>
<evidence type="ECO:0000256" key="1">
    <source>
        <dbReference type="SAM" id="MobiDB-lite"/>
    </source>
</evidence>
<reference evidence="3" key="2">
    <citation type="journal article" date="2008" name="Nucleic Acids Res.">
        <title>The rice annotation project database (RAP-DB): 2008 update.</title>
        <authorList>
            <consortium name="The rice annotation project (RAP)"/>
        </authorList>
    </citation>
    <scope>GENOME REANNOTATION</scope>
    <source>
        <strain evidence="3">cv. Nipponbare</strain>
    </source>
</reference>
<reference evidence="3" key="1">
    <citation type="journal article" date="2005" name="Nature">
        <title>The map-based sequence of the rice genome.</title>
        <authorList>
            <consortium name="International rice genome sequencing project (IRGSP)"/>
            <person name="Matsumoto T."/>
            <person name="Wu J."/>
            <person name="Kanamori H."/>
            <person name="Katayose Y."/>
            <person name="Fujisawa M."/>
            <person name="Namiki N."/>
            <person name="Mizuno H."/>
            <person name="Yamamoto K."/>
            <person name="Antonio B.A."/>
            <person name="Baba T."/>
            <person name="Sakata K."/>
            <person name="Nagamura Y."/>
            <person name="Aoki H."/>
            <person name="Arikawa K."/>
            <person name="Arita K."/>
            <person name="Bito T."/>
            <person name="Chiden Y."/>
            <person name="Fujitsuka N."/>
            <person name="Fukunaka R."/>
            <person name="Hamada M."/>
            <person name="Harada C."/>
            <person name="Hayashi A."/>
            <person name="Hijishita S."/>
            <person name="Honda M."/>
            <person name="Hosokawa S."/>
            <person name="Ichikawa Y."/>
            <person name="Idonuma A."/>
            <person name="Iijima M."/>
            <person name="Ikeda M."/>
            <person name="Ikeno M."/>
            <person name="Ito K."/>
            <person name="Ito S."/>
            <person name="Ito T."/>
            <person name="Ito Y."/>
            <person name="Ito Y."/>
            <person name="Iwabuchi A."/>
            <person name="Kamiya K."/>
            <person name="Karasawa W."/>
            <person name="Kurita K."/>
            <person name="Katagiri S."/>
            <person name="Kikuta A."/>
            <person name="Kobayashi H."/>
            <person name="Kobayashi N."/>
            <person name="Machita K."/>
            <person name="Maehara T."/>
            <person name="Masukawa M."/>
            <person name="Mizubayashi T."/>
            <person name="Mukai Y."/>
            <person name="Nagasaki H."/>
            <person name="Nagata Y."/>
            <person name="Naito S."/>
            <person name="Nakashima M."/>
            <person name="Nakama Y."/>
            <person name="Nakamichi Y."/>
            <person name="Nakamura M."/>
            <person name="Meguro A."/>
            <person name="Negishi M."/>
            <person name="Ohta I."/>
            <person name="Ohta T."/>
            <person name="Okamoto M."/>
            <person name="Ono N."/>
            <person name="Saji S."/>
            <person name="Sakaguchi M."/>
            <person name="Sakai K."/>
            <person name="Shibata M."/>
            <person name="Shimokawa T."/>
            <person name="Song J."/>
            <person name="Takazaki Y."/>
            <person name="Terasawa K."/>
            <person name="Tsugane M."/>
            <person name="Tsuji K."/>
            <person name="Ueda S."/>
            <person name="Waki K."/>
            <person name="Yamagata H."/>
            <person name="Yamamoto M."/>
            <person name="Yamamoto S."/>
            <person name="Yamane H."/>
            <person name="Yoshiki S."/>
            <person name="Yoshihara R."/>
            <person name="Yukawa K."/>
            <person name="Zhong H."/>
            <person name="Yano M."/>
            <person name="Yuan Q."/>
            <person name="Ouyang S."/>
            <person name="Liu J."/>
            <person name="Jones K.M."/>
            <person name="Gansberger K."/>
            <person name="Moffat K."/>
            <person name="Hill J."/>
            <person name="Bera J."/>
            <person name="Fadrosh D."/>
            <person name="Jin S."/>
            <person name="Johri S."/>
            <person name="Kim M."/>
            <person name="Overton L."/>
            <person name="Reardon M."/>
            <person name="Tsitrin T."/>
            <person name="Vuong H."/>
            <person name="Weaver B."/>
            <person name="Ciecko A."/>
            <person name="Tallon L."/>
            <person name="Jackson J."/>
            <person name="Pai G."/>
            <person name="Aken S.V."/>
            <person name="Utterback T."/>
            <person name="Reidmuller S."/>
            <person name="Feldblyum T."/>
            <person name="Hsiao J."/>
            <person name="Zismann V."/>
            <person name="Iobst S."/>
            <person name="de Vazeille A.R."/>
            <person name="Buell C.R."/>
            <person name="Ying K."/>
            <person name="Li Y."/>
            <person name="Lu T."/>
            <person name="Huang Y."/>
            <person name="Zhao Q."/>
            <person name="Feng Q."/>
            <person name="Zhang L."/>
            <person name="Zhu J."/>
            <person name="Weng Q."/>
            <person name="Mu J."/>
            <person name="Lu Y."/>
            <person name="Fan D."/>
            <person name="Liu Y."/>
            <person name="Guan J."/>
            <person name="Zhang Y."/>
            <person name="Yu S."/>
            <person name="Liu X."/>
            <person name="Zhang Y."/>
            <person name="Hong G."/>
            <person name="Han B."/>
            <person name="Choisne N."/>
            <person name="Demange N."/>
            <person name="Orjeda G."/>
            <person name="Samain S."/>
            <person name="Cattolico L."/>
            <person name="Pelletier E."/>
            <person name="Couloux A."/>
            <person name="Segurens B."/>
            <person name="Wincker P."/>
            <person name="D'Hont A."/>
            <person name="Scarpelli C."/>
            <person name="Weissenbach J."/>
            <person name="Salanoubat M."/>
            <person name="Quetier F."/>
            <person name="Yu Y."/>
            <person name="Kim H.R."/>
            <person name="Rambo T."/>
            <person name="Currie J."/>
            <person name="Collura K."/>
            <person name="Luo M."/>
            <person name="Yang T."/>
            <person name="Ammiraju J.S.S."/>
            <person name="Engler F."/>
            <person name="Soderlund C."/>
            <person name="Wing R.A."/>
            <person name="Palmer L.E."/>
            <person name="de la Bastide M."/>
            <person name="Spiegel L."/>
            <person name="Nascimento L."/>
            <person name="Zutavern T."/>
            <person name="O'Shaughnessy A."/>
            <person name="Dike S."/>
            <person name="Dedhia N."/>
            <person name="Preston R."/>
            <person name="Balija V."/>
            <person name="McCombie W.R."/>
            <person name="Chow T."/>
            <person name="Chen H."/>
            <person name="Chung M."/>
            <person name="Chen C."/>
            <person name="Shaw J."/>
            <person name="Wu H."/>
            <person name="Hsiao K."/>
            <person name="Chao Y."/>
            <person name="Chu M."/>
            <person name="Cheng C."/>
            <person name="Hour A."/>
            <person name="Lee P."/>
            <person name="Lin S."/>
            <person name="Lin Y."/>
            <person name="Liou J."/>
            <person name="Liu S."/>
            <person name="Hsing Y."/>
            <person name="Raghuvanshi S."/>
            <person name="Mohanty A."/>
            <person name="Bharti A.K."/>
            <person name="Gaur A."/>
            <person name="Gupta V."/>
            <person name="Kumar D."/>
            <person name="Ravi V."/>
            <person name="Vij S."/>
            <person name="Kapur A."/>
            <person name="Khurana P."/>
            <person name="Khurana P."/>
            <person name="Khurana J.P."/>
            <person name="Tyagi A.K."/>
            <person name="Gaikwad K."/>
            <person name="Singh A."/>
            <person name="Dalal V."/>
            <person name="Srivastava S."/>
            <person name="Dixit A."/>
            <person name="Pal A.K."/>
            <person name="Ghazi I.A."/>
            <person name="Yadav M."/>
            <person name="Pandit A."/>
            <person name="Bhargava A."/>
            <person name="Sureshbabu K."/>
            <person name="Batra K."/>
            <person name="Sharma T.R."/>
            <person name="Mohapatra T."/>
            <person name="Singh N.K."/>
            <person name="Messing J."/>
            <person name="Nelson A.B."/>
            <person name="Fuks G."/>
            <person name="Kavchok S."/>
            <person name="Keizer G."/>
            <person name="Linton E."/>
            <person name="Llaca V."/>
            <person name="Song R."/>
            <person name="Tanyolac B."/>
            <person name="Young S."/>
            <person name="Ho-Il K."/>
            <person name="Hahn J.H."/>
            <person name="Sangsakoo G."/>
            <person name="Vanavichit A."/>
            <person name="de Mattos Luiz.A.T."/>
            <person name="Zimmer P.D."/>
            <person name="Malone G."/>
            <person name="Dellagostin O."/>
            <person name="de Oliveira A.C."/>
            <person name="Bevan M."/>
            <person name="Bancroft I."/>
            <person name="Minx P."/>
            <person name="Cordum H."/>
            <person name="Wilson R."/>
            <person name="Cheng Z."/>
            <person name="Jin W."/>
            <person name="Jiang J."/>
            <person name="Leong S.A."/>
            <person name="Iwama H."/>
            <person name="Gojobori T."/>
            <person name="Itoh T."/>
            <person name="Niimura Y."/>
            <person name="Fujii Y."/>
            <person name="Habara T."/>
            <person name="Sakai H."/>
            <person name="Sato Y."/>
            <person name="Wilson G."/>
            <person name="Kumar K."/>
            <person name="McCouch S."/>
            <person name="Juretic N."/>
            <person name="Hoen D."/>
            <person name="Wright S."/>
            <person name="Bruskiewich R."/>
            <person name="Bureau T."/>
            <person name="Miyao A."/>
            <person name="Hirochika H."/>
            <person name="Nishikawa T."/>
            <person name="Kadowaki K."/>
            <person name="Sugiura M."/>
            <person name="Burr B."/>
            <person name="Sasaki T."/>
        </authorList>
    </citation>
    <scope>NUCLEOTIDE SEQUENCE [LARGE SCALE GENOMIC DNA]</scope>
    <source>
        <strain evidence="3">cv. Nipponbare</strain>
    </source>
</reference>
<dbReference type="Proteomes" id="UP000000763">
    <property type="component" value="Chromosome 11"/>
</dbReference>
<sequence length="93" mass="10101">MSYGQTMNLSYAEGYTIWTYHDKDDHIEAADGDSCGDNIIDLEEMLRHTEPDVLMGSVRGLDNVGGTPRGPSAEPTETKSLGNRLRPEASGEG</sequence>
<evidence type="ECO:0000313" key="2">
    <source>
        <dbReference type="EMBL" id="AAX95860.1"/>
    </source>
</evidence>
<dbReference type="EMBL" id="AC133005">
    <property type="protein sequence ID" value="AAX95860.1"/>
    <property type="molecule type" value="Genomic_DNA"/>
</dbReference>